<dbReference type="AlphaFoldDB" id="A0A5M9WYI6"/>
<name>A0A5M9WYI6_PAEAM</name>
<accession>A0A5M9WYI6</accession>
<gene>
    <name evidence="1" type="ORF">EC604_23295</name>
</gene>
<proteinExistence type="predicted"/>
<dbReference type="Proteomes" id="UP000323664">
    <property type="component" value="Unassembled WGS sequence"/>
</dbReference>
<protein>
    <recommendedName>
        <fullName evidence="3">TniQ family protein</fullName>
    </recommendedName>
</protein>
<comment type="caution">
    <text evidence="1">The sequence shown here is derived from an EMBL/GenBank/DDBJ whole genome shotgun (WGS) entry which is preliminary data.</text>
</comment>
<dbReference type="OrthoDB" id="2543325at2"/>
<evidence type="ECO:0000313" key="1">
    <source>
        <dbReference type="EMBL" id="KAA8786757.1"/>
    </source>
</evidence>
<evidence type="ECO:0008006" key="3">
    <source>
        <dbReference type="Google" id="ProtNLM"/>
    </source>
</evidence>
<dbReference type="EMBL" id="RIAS01000016">
    <property type="protein sequence ID" value="KAA8786757.1"/>
    <property type="molecule type" value="Genomic_DNA"/>
</dbReference>
<reference evidence="1 2" key="1">
    <citation type="journal article" date="2019" name="J. Ind. Microbiol. Biotechnol.">
        <title>Paenibacillus amylolyticus 27C64 has a diverse set of carbohydrate-active enzymes and complete pectin deconstruction system.</title>
        <authorList>
            <person name="Keggi C."/>
            <person name="Doran-Peterson J."/>
        </authorList>
    </citation>
    <scope>NUCLEOTIDE SEQUENCE [LARGE SCALE GENOMIC DNA]</scope>
    <source>
        <strain evidence="1 2">27C64</strain>
    </source>
</reference>
<organism evidence="1 2">
    <name type="scientific">Paenibacillus amylolyticus</name>
    <dbReference type="NCBI Taxonomy" id="1451"/>
    <lineage>
        <taxon>Bacteria</taxon>
        <taxon>Bacillati</taxon>
        <taxon>Bacillota</taxon>
        <taxon>Bacilli</taxon>
        <taxon>Bacillales</taxon>
        <taxon>Paenibacillaceae</taxon>
        <taxon>Paenibacillus</taxon>
    </lineage>
</organism>
<dbReference type="RefSeq" id="WP_123066448.1">
    <property type="nucleotide sequence ID" value="NZ_RIAS01000016.1"/>
</dbReference>
<sequence length="497" mass="59221">MNVVWRKEWINEYESPWSVFEKLALVNLADRNEILQIFGSAHVKDIKHYIGDKQRELIQLNGFHLERLHQTLDFNLQEHNFKNIQSLIGPFSELYSSWEHWFHRELHWCSRCMEGGYHSWLHQFKLLDECAFHDLKLNNTCPNCRSTVPFLLSNRQLEHAFQCKCGYAFANFHMSSWNEWRAPDQMNPAVLRWVQANQANMKISNMHSKWIIHAQHCNLKRLVMDGPEEIKLFNSEETFHRQDYFSKRFQKDLLQVTSNAVQQVVDRLLQSTLKSHRHCITQLMELRKSNETIEFPEICPYAYAYVFWRKSLLKKEHFYGFDSLRISLISDDVAPLLVRELLEYFSDQVVNYQMKIRRCIDMGGLSWILEKLVLQFCENFFCAWMEIAGKRSKEVSVPSWKEIENMRDQSFPDVAFKYNFDESSSSSSIEYYHLQNREPLLNNKCNCPNQYETAKQDIQTMISYTPQKVAMLNMSNPSDEHQILQKIVERYVKKLSF</sequence>
<evidence type="ECO:0000313" key="2">
    <source>
        <dbReference type="Proteomes" id="UP000323664"/>
    </source>
</evidence>